<accession>A0A484M7X9</accession>
<proteinExistence type="predicted"/>
<protein>
    <submittedName>
        <fullName evidence="1">Uncharacterized protein</fullName>
    </submittedName>
</protein>
<evidence type="ECO:0000313" key="2">
    <source>
        <dbReference type="Proteomes" id="UP000595140"/>
    </source>
</evidence>
<dbReference type="OrthoDB" id="207175at2759"/>
<keyword evidence="2" id="KW-1185">Reference proteome</keyword>
<evidence type="ECO:0000313" key="1">
    <source>
        <dbReference type="EMBL" id="VFQ84514.1"/>
    </source>
</evidence>
<dbReference type="AlphaFoldDB" id="A0A484M7X9"/>
<dbReference type="EMBL" id="OOIL02002764">
    <property type="protein sequence ID" value="VFQ84514.1"/>
    <property type="molecule type" value="Genomic_DNA"/>
</dbReference>
<dbReference type="Proteomes" id="UP000595140">
    <property type="component" value="Unassembled WGS sequence"/>
</dbReference>
<name>A0A484M7X9_9ASTE</name>
<organism evidence="1 2">
    <name type="scientific">Cuscuta campestris</name>
    <dbReference type="NCBI Taxonomy" id="132261"/>
    <lineage>
        <taxon>Eukaryota</taxon>
        <taxon>Viridiplantae</taxon>
        <taxon>Streptophyta</taxon>
        <taxon>Embryophyta</taxon>
        <taxon>Tracheophyta</taxon>
        <taxon>Spermatophyta</taxon>
        <taxon>Magnoliopsida</taxon>
        <taxon>eudicotyledons</taxon>
        <taxon>Gunneridae</taxon>
        <taxon>Pentapetalae</taxon>
        <taxon>asterids</taxon>
        <taxon>lamiids</taxon>
        <taxon>Solanales</taxon>
        <taxon>Convolvulaceae</taxon>
        <taxon>Cuscuteae</taxon>
        <taxon>Cuscuta</taxon>
        <taxon>Cuscuta subgen. Grammica</taxon>
        <taxon>Cuscuta sect. Cleistogrammica</taxon>
    </lineage>
</organism>
<gene>
    <name evidence="1" type="ORF">CCAM_LOCUS26290</name>
</gene>
<sequence>MGFLQGFQGTKELHRSNVENGRLDWVNSLGRKESLHILHHQSNGFSTRISRYKGVTPLKCGKREARLGQFLGKKL</sequence>
<reference evidence="1 2" key="1">
    <citation type="submission" date="2018-04" db="EMBL/GenBank/DDBJ databases">
        <authorList>
            <person name="Vogel A."/>
        </authorList>
    </citation>
    <scope>NUCLEOTIDE SEQUENCE [LARGE SCALE GENOMIC DNA]</scope>
</reference>